<feature type="transmembrane region" description="Helical" evidence="5">
    <location>
        <begin position="236"/>
        <end position="258"/>
    </location>
</feature>
<dbReference type="EMBL" id="SMAK01000003">
    <property type="protein sequence ID" value="TCT11862.1"/>
    <property type="molecule type" value="Genomic_DNA"/>
</dbReference>
<feature type="transmembrane region" description="Helical" evidence="5">
    <location>
        <begin position="270"/>
        <end position="288"/>
    </location>
</feature>
<comment type="caution">
    <text evidence="7">The sequence shown here is derived from an EMBL/GenBank/DDBJ whole genome shotgun (WGS) entry which is preliminary data.</text>
</comment>
<dbReference type="Proteomes" id="UP000295678">
    <property type="component" value="Unassembled WGS sequence"/>
</dbReference>
<dbReference type="OrthoDB" id="9794225at2"/>
<name>A0A4R3MFC6_9HYPH</name>
<dbReference type="NCBIfam" id="TIGR00367">
    <property type="entry name" value="calcium/sodium antiporter"/>
    <property type="match status" value="1"/>
</dbReference>
<feature type="transmembrane region" description="Helical" evidence="5">
    <location>
        <begin position="128"/>
        <end position="144"/>
    </location>
</feature>
<dbReference type="Pfam" id="PF01699">
    <property type="entry name" value="Na_Ca_ex"/>
    <property type="match status" value="2"/>
</dbReference>
<organism evidence="7 8">
    <name type="scientific">Tepidamorphus gemmatus</name>
    <dbReference type="NCBI Taxonomy" id="747076"/>
    <lineage>
        <taxon>Bacteria</taxon>
        <taxon>Pseudomonadati</taxon>
        <taxon>Pseudomonadota</taxon>
        <taxon>Alphaproteobacteria</taxon>
        <taxon>Hyphomicrobiales</taxon>
        <taxon>Tepidamorphaceae</taxon>
        <taxon>Tepidamorphus</taxon>
    </lineage>
</organism>
<feature type="transmembrane region" description="Helical" evidence="5">
    <location>
        <begin position="28"/>
        <end position="46"/>
    </location>
</feature>
<dbReference type="GO" id="GO:0006874">
    <property type="term" value="P:intracellular calcium ion homeostasis"/>
    <property type="evidence" value="ECO:0007669"/>
    <property type="project" value="TreeGrafter"/>
</dbReference>
<gene>
    <name evidence="7" type="ORF">EDC22_103175</name>
</gene>
<dbReference type="PANTHER" id="PTHR10846">
    <property type="entry name" value="SODIUM/POTASSIUM/CALCIUM EXCHANGER"/>
    <property type="match status" value="1"/>
</dbReference>
<keyword evidence="8" id="KW-1185">Reference proteome</keyword>
<feature type="transmembrane region" description="Helical" evidence="5">
    <location>
        <begin position="53"/>
        <end position="74"/>
    </location>
</feature>
<dbReference type="PANTHER" id="PTHR10846:SF8">
    <property type="entry name" value="INNER MEMBRANE PROTEIN YRBG"/>
    <property type="match status" value="1"/>
</dbReference>
<accession>A0A4R3MFC6</accession>
<proteinExistence type="predicted"/>
<dbReference type="GO" id="GO:0005886">
    <property type="term" value="C:plasma membrane"/>
    <property type="evidence" value="ECO:0007669"/>
    <property type="project" value="TreeGrafter"/>
</dbReference>
<dbReference type="InterPro" id="IPR004837">
    <property type="entry name" value="NaCa_Exmemb"/>
</dbReference>
<evidence type="ECO:0000256" key="2">
    <source>
        <dbReference type="ARBA" id="ARBA00022692"/>
    </source>
</evidence>
<feature type="domain" description="Sodium/calcium exchanger membrane region" evidence="6">
    <location>
        <begin position="172"/>
        <end position="312"/>
    </location>
</feature>
<dbReference type="Gene3D" id="1.20.1420.30">
    <property type="entry name" value="NCX, central ion-binding region"/>
    <property type="match status" value="1"/>
</dbReference>
<feature type="domain" description="Sodium/calcium exchanger membrane region" evidence="6">
    <location>
        <begin position="4"/>
        <end position="143"/>
    </location>
</feature>
<feature type="transmembrane region" description="Helical" evidence="5">
    <location>
        <begin position="165"/>
        <end position="190"/>
    </location>
</feature>
<reference evidence="7 8" key="1">
    <citation type="submission" date="2019-03" db="EMBL/GenBank/DDBJ databases">
        <title>Genomic Encyclopedia of Type Strains, Phase IV (KMG-IV): sequencing the most valuable type-strain genomes for metagenomic binning, comparative biology and taxonomic classification.</title>
        <authorList>
            <person name="Goeker M."/>
        </authorList>
    </citation>
    <scope>NUCLEOTIDE SEQUENCE [LARGE SCALE GENOMIC DNA]</scope>
    <source>
        <strain evidence="7 8">DSM 19345</strain>
    </source>
</reference>
<evidence type="ECO:0000256" key="1">
    <source>
        <dbReference type="ARBA" id="ARBA00004141"/>
    </source>
</evidence>
<evidence type="ECO:0000256" key="5">
    <source>
        <dbReference type="SAM" id="Phobius"/>
    </source>
</evidence>
<dbReference type="RefSeq" id="WP_132805761.1">
    <property type="nucleotide sequence ID" value="NZ_SMAK01000003.1"/>
</dbReference>
<evidence type="ECO:0000313" key="8">
    <source>
        <dbReference type="Proteomes" id="UP000295678"/>
    </source>
</evidence>
<dbReference type="GO" id="GO:0005262">
    <property type="term" value="F:calcium channel activity"/>
    <property type="evidence" value="ECO:0007669"/>
    <property type="project" value="TreeGrafter"/>
</dbReference>
<feature type="transmembrane region" description="Helical" evidence="5">
    <location>
        <begin position="80"/>
        <end position="97"/>
    </location>
</feature>
<sequence length="313" mass="31855">MTIAATLLGGLILLFVAGELLVRGSVALAIRLGVSPLMIGLTVVGFGTSMPELVTSLQAAIAGVPGIALGNIVGSNIANVLLILGIAALVCPILCPVRTVVRDGGLMLAAALVLLALTAEGVLGRIDGVLLVLGLAGYLGFVWFQERRHPPAEDVTGKTRPKPGLAGALIDVAIVLFGLLGLVLGARLLVSGAVDLAAILGVSDTVIGLTVVAVGTSLPELATSLVAAIRRQPEIAYGNIVGSNIFNVLGIAGVTAFAHPLSVPDEIVRFDLPLMIGVILMMTIFAATGSRVTRSEGATLFVGYCAYVALVMV</sequence>
<dbReference type="AlphaFoldDB" id="A0A4R3MFC6"/>
<evidence type="ECO:0000313" key="7">
    <source>
        <dbReference type="EMBL" id="TCT11862.1"/>
    </source>
</evidence>
<dbReference type="InterPro" id="IPR044880">
    <property type="entry name" value="NCX_ion-bd_dom_sf"/>
</dbReference>
<evidence type="ECO:0000256" key="3">
    <source>
        <dbReference type="ARBA" id="ARBA00022989"/>
    </source>
</evidence>
<evidence type="ECO:0000256" key="4">
    <source>
        <dbReference type="ARBA" id="ARBA00023136"/>
    </source>
</evidence>
<keyword evidence="2 5" id="KW-0812">Transmembrane</keyword>
<dbReference type="GO" id="GO:0008273">
    <property type="term" value="F:calcium, potassium:sodium antiporter activity"/>
    <property type="evidence" value="ECO:0007669"/>
    <property type="project" value="TreeGrafter"/>
</dbReference>
<dbReference type="InterPro" id="IPR004481">
    <property type="entry name" value="K/Na/Ca-exchanger"/>
</dbReference>
<protein>
    <submittedName>
        <fullName evidence="7">Cation:H+ antiporter</fullName>
    </submittedName>
</protein>
<comment type="subcellular location">
    <subcellularLocation>
        <location evidence="1">Membrane</location>
        <topology evidence="1">Multi-pass membrane protein</topology>
    </subcellularLocation>
</comment>
<keyword evidence="3 5" id="KW-1133">Transmembrane helix</keyword>
<keyword evidence="4 5" id="KW-0472">Membrane</keyword>
<evidence type="ECO:0000259" key="6">
    <source>
        <dbReference type="Pfam" id="PF01699"/>
    </source>
</evidence>